<comment type="cofactor">
    <cofactor evidence="15 17">
        <name>[4Fe-4S] cluster</name>
        <dbReference type="ChEBI" id="CHEBI:49883"/>
    </cofactor>
    <text evidence="15 17">Binds 1 [4Fe-4S] cluster. The cluster is coordinated with 3 cysteines and an exchangeable S-adenosyl-L-methionine.</text>
</comment>
<dbReference type="InterPro" id="IPR010723">
    <property type="entry name" value="HemN_C"/>
</dbReference>
<feature type="binding site" evidence="17">
    <location>
        <position position="70"/>
    </location>
    <ligand>
        <name>[4Fe-4S] cluster</name>
        <dbReference type="ChEBI" id="CHEBI:49883"/>
        <note>4Fe-4S-S-AdoMet</note>
    </ligand>
</feature>
<evidence type="ECO:0000256" key="14">
    <source>
        <dbReference type="ARBA" id="ARBA00058980"/>
    </source>
</evidence>
<evidence type="ECO:0000256" key="10">
    <source>
        <dbReference type="ARBA" id="ARBA00023004"/>
    </source>
</evidence>
<evidence type="ECO:0000256" key="12">
    <source>
        <dbReference type="ARBA" id="ARBA00023244"/>
    </source>
</evidence>
<protein>
    <recommendedName>
        <fullName evidence="15">Coproporphyrinogen-III oxidase</fullName>
        <ecNumber evidence="15">1.3.98.3</ecNumber>
    </recommendedName>
</protein>
<dbReference type="InterPro" id="IPR006638">
    <property type="entry name" value="Elp3/MiaA/NifB-like_rSAM"/>
</dbReference>
<dbReference type="NCBIfam" id="TIGR00538">
    <property type="entry name" value="hemN"/>
    <property type="match status" value="1"/>
</dbReference>
<dbReference type="InterPro" id="IPR023404">
    <property type="entry name" value="rSAM_horseshoe"/>
</dbReference>
<feature type="binding site" evidence="16">
    <location>
        <begin position="118"/>
        <end position="119"/>
    </location>
    <ligand>
        <name>S-adenosyl-L-methionine</name>
        <dbReference type="ChEBI" id="CHEBI:59789"/>
        <label>2</label>
    </ligand>
</feature>
<dbReference type="Gene3D" id="1.10.10.920">
    <property type="match status" value="1"/>
</dbReference>
<keyword evidence="11 15" id="KW-0411">Iron-sulfur</keyword>
<evidence type="ECO:0000256" key="3">
    <source>
        <dbReference type="ARBA" id="ARBA00005493"/>
    </source>
</evidence>
<comment type="function">
    <text evidence="14">Involved in the heme and chlorophyll biosynthesis. Catalyzes the anaerobic oxidative decarboxylation of propionate groups of rings A and B of coproporphyrinogen III to yield the vinyl groups in protoporphyrinogen IX.</text>
</comment>
<dbReference type="UniPathway" id="UPA00251">
    <property type="reaction ID" value="UER00323"/>
</dbReference>
<dbReference type="InterPro" id="IPR034505">
    <property type="entry name" value="Coproporphyrinogen-III_oxidase"/>
</dbReference>
<dbReference type="GO" id="GO:0006782">
    <property type="term" value="P:protoporphyrinogen IX biosynthetic process"/>
    <property type="evidence" value="ECO:0007669"/>
    <property type="project" value="UniProtKB-UniPathway"/>
</dbReference>
<organism evidence="19">
    <name type="scientific">Oscillatoriales cyanobacterium SpSt-418</name>
    <dbReference type="NCBI Taxonomy" id="2282169"/>
    <lineage>
        <taxon>Bacteria</taxon>
        <taxon>Bacillati</taxon>
        <taxon>Cyanobacteriota</taxon>
        <taxon>Cyanophyceae</taxon>
        <taxon>Oscillatoriophycideae</taxon>
        <taxon>Oscillatoriales</taxon>
    </lineage>
</organism>
<dbReference type="CDD" id="cd01335">
    <property type="entry name" value="Radical_SAM"/>
    <property type="match status" value="1"/>
</dbReference>
<evidence type="ECO:0000256" key="1">
    <source>
        <dbReference type="ARBA" id="ARBA00004496"/>
    </source>
</evidence>
<dbReference type="InterPro" id="IPR004558">
    <property type="entry name" value="Coprogen_oxidase_HemN"/>
</dbReference>
<feature type="binding site" evidence="16">
    <location>
        <position position="150"/>
    </location>
    <ligand>
        <name>S-adenosyl-L-methionine</name>
        <dbReference type="ChEBI" id="CHEBI:59789"/>
        <label>1</label>
    </ligand>
</feature>
<feature type="binding site" evidence="16">
    <location>
        <position position="60"/>
    </location>
    <ligand>
        <name>S-adenosyl-L-methionine</name>
        <dbReference type="ChEBI" id="CHEBI:59789"/>
        <label>1</label>
    </ligand>
</feature>
<dbReference type="EC" id="1.3.98.3" evidence="15"/>
<evidence type="ECO:0000256" key="2">
    <source>
        <dbReference type="ARBA" id="ARBA00004785"/>
    </source>
</evidence>
<evidence type="ECO:0000256" key="6">
    <source>
        <dbReference type="ARBA" id="ARBA00022490"/>
    </source>
</evidence>
<dbReference type="Pfam" id="PF06969">
    <property type="entry name" value="HemN_C"/>
    <property type="match status" value="1"/>
</dbReference>
<feature type="binding site" evidence="17">
    <location>
        <position position="73"/>
    </location>
    <ligand>
        <name>[4Fe-4S] cluster</name>
        <dbReference type="ChEBI" id="CHEBI:49883"/>
        <note>4Fe-4S-S-AdoMet</note>
    </ligand>
</feature>
<keyword evidence="5 15" id="KW-0004">4Fe-4S</keyword>
<dbReference type="SUPFAM" id="SSF102114">
    <property type="entry name" value="Radical SAM enzymes"/>
    <property type="match status" value="1"/>
</dbReference>
<feature type="binding site" evidence="16">
    <location>
        <position position="189"/>
    </location>
    <ligand>
        <name>S-adenosyl-L-methionine</name>
        <dbReference type="ChEBI" id="CHEBI:59789"/>
        <label>2</label>
    </ligand>
</feature>
<comment type="similarity">
    <text evidence="3 15">Belongs to the anaerobic coproporphyrinogen-III oxidase family.</text>
</comment>
<dbReference type="InterPro" id="IPR007197">
    <property type="entry name" value="rSAM"/>
</dbReference>
<dbReference type="PIRSF" id="PIRSF000167">
    <property type="entry name" value="HemN"/>
    <property type="match status" value="1"/>
</dbReference>
<dbReference type="SFLD" id="SFLDS00029">
    <property type="entry name" value="Radical_SAM"/>
    <property type="match status" value="1"/>
</dbReference>
<dbReference type="EMBL" id="DSRU01000378">
    <property type="protein sequence ID" value="HFN01164.1"/>
    <property type="molecule type" value="Genomic_DNA"/>
</dbReference>
<dbReference type="PANTHER" id="PTHR13932:SF6">
    <property type="entry name" value="OXYGEN-INDEPENDENT COPROPORPHYRINOGEN III OXIDASE"/>
    <property type="match status" value="1"/>
</dbReference>
<dbReference type="InterPro" id="IPR058240">
    <property type="entry name" value="rSAM_sf"/>
</dbReference>
<comment type="subcellular location">
    <subcellularLocation>
        <location evidence="1 15">Cytoplasm</location>
    </subcellularLocation>
</comment>
<evidence type="ECO:0000256" key="9">
    <source>
        <dbReference type="ARBA" id="ARBA00023002"/>
    </source>
</evidence>
<keyword evidence="6 15" id="KW-0963">Cytoplasm</keyword>
<comment type="pathway">
    <text evidence="2 15">Porphyrin-containing compound metabolism; protoporphyrin-IX biosynthesis; protoporphyrinogen-IX from coproporphyrinogen-III (AdoMet route): step 1/1.</text>
</comment>
<gene>
    <name evidence="19" type="primary">hemN</name>
    <name evidence="19" type="ORF">ENR64_26120</name>
</gene>
<evidence type="ECO:0000256" key="4">
    <source>
        <dbReference type="ARBA" id="ARBA00011245"/>
    </source>
</evidence>
<dbReference type="PANTHER" id="PTHR13932">
    <property type="entry name" value="COPROPORPHYRINIGEN III OXIDASE"/>
    <property type="match status" value="1"/>
</dbReference>
<feature type="binding site" evidence="16">
    <location>
        <position position="334"/>
    </location>
    <ligand>
        <name>S-adenosyl-L-methionine</name>
        <dbReference type="ChEBI" id="CHEBI:59789"/>
        <label>1</label>
    </ligand>
</feature>
<feature type="domain" description="Radical SAM core" evidence="18">
    <location>
        <begin position="51"/>
        <end position="285"/>
    </location>
</feature>
<evidence type="ECO:0000256" key="5">
    <source>
        <dbReference type="ARBA" id="ARBA00022485"/>
    </source>
</evidence>
<feature type="binding site" evidence="17">
    <location>
        <position position="66"/>
    </location>
    <ligand>
        <name>[4Fe-4S] cluster</name>
        <dbReference type="ChEBI" id="CHEBI:49883"/>
        <note>4Fe-4S-S-AdoMet</note>
    </ligand>
</feature>
<dbReference type="FunFam" id="3.80.30.20:FF:000012">
    <property type="entry name" value="Coproporphyrinogen-III oxidase"/>
    <property type="match status" value="1"/>
</dbReference>
<sequence length="461" mass="52754">MIFAPSTVQFDATLLQKYDRPLPRYTSYPTAAELTPEFDEHCFRDAIAASNQRKTPLSLYAHIPFCQSACYFCGCNVIVTKSQTAAQSYLDYLVREIQQTAALVDRDRPVMQMHWGGGTPNYLTLEQVELLWNALHRHFQFAPEAEISIEVNPRYINRDYILGLREIGFNRISFGIQDFNPQVQAAVNRVQPEALLFDVMSWVRAAKFDSVNVDLIYGLPYQSLQSFTETIQKTIALDPDRIAVFSFAYIPWIKAVQKNIAEQTLPSASEKLDILQMAIETLTRSEYQYIGMDHFAKPDDELAVAQRQGTLKRNFQGYTVLPDAELLGFGLTSISMLHDAYAQHHKQLQTYYRAVERGELPIERGVKLNPDDIVRRQIIMELMCQFQVSKPDIEARYNLNFDQYFARELQDLTSLEADGLVSVDRDSVQITPVGRLLIRNIASVFDAYLHNKTISNFSKSI</sequence>
<keyword evidence="7 15" id="KW-0949">S-adenosyl-L-methionine</keyword>
<dbReference type="Pfam" id="PF04055">
    <property type="entry name" value="Radical_SAM"/>
    <property type="match status" value="1"/>
</dbReference>
<dbReference type="SFLD" id="SFLDG01065">
    <property type="entry name" value="anaerobic_coproporphyrinogen-I"/>
    <property type="match status" value="1"/>
</dbReference>
<keyword evidence="8 15" id="KW-0479">Metal-binding</keyword>
<evidence type="ECO:0000256" key="17">
    <source>
        <dbReference type="PIRSR" id="PIRSR000167-2"/>
    </source>
</evidence>
<evidence type="ECO:0000256" key="7">
    <source>
        <dbReference type="ARBA" id="ARBA00022691"/>
    </source>
</evidence>
<comment type="catalytic activity">
    <reaction evidence="13 15">
        <text>coproporphyrinogen III + 2 S-adenosyl-L-methionine = protoporphyrinogen IX + 2 5'-deoxyadenosine + 2 L-methionine + 2 CO2</text>
        <dbReference type="Rhea" id="RHEA:15425"/>
        <dbReference type="ChEBI" id="CHEBI:16526"/>
        <dbReference type="ChEBI" id="CHEBI:17319"/>
        <dbReference type="ChEBI" id="CHEBI:57307"/>
        <dbReference type="ChEBI" id="CHEBI:57309"/>
        <dbReference type="ChEBI" id="CHEBI:57844"/>
        <dbReference type="ChEBI" id="CHEBI:59789"/>
        <dbReference type="EC" id="1.3.98.3"/>
    </reaction>
</comment>
<keyword evidence="10 15" id="KW-0408">Iron</keyword>
<feature type="binding site" evidence="16">
    <location>
        <begin position="72"/>
        <end position="74"/>
    </location>
    <ligand>
        <name>S-adenosyl-L-methionine</name>
        <dbReference type="ChEBI" id="CHEBI:59789"/>
        <label>2</label>
    </ligand>
</feature>
<dbReference type="SMART" id="SM00729">
    <property type="entry name" value="Elp3"/>
    <property type="match status" value="1"/>
</dbReference>
<dbReference type="GO" id="GO:0046872">
    <property type="term" value="F:metal ion binding"/>
    <property type="evidence" value="ECO:0007669"/>
    <property type="project" value="UniProtKB-KW"/>
</dbReference>
<comment type="subunit">
    <text evidence="4">Monomer.</text>
</comment>
<evidence type="ECO:0000256" key="11">
    <source>
        <dbReference type="ARBA" id="ARBA00023014"/>
    </source>
</evidence>
<dbReference type="FunFam" id="1.10.10.920:FF:000002">
    <property type="entry name" value="Coproporphyrinogen-III oxidase"/>
    <property type="match status" value="1"/>
</dbReference>
<proteinExistence type="inferred from homology"/>
<dbReference type="GO" id="GO:0051539">
    <property type="term" value="F:4 iron, 4 sulfur cluster binding"/>
    <property type="evidence" value="ECO:0007669"/>
    <property type="project" value="UniProtKB-KW"/>
</dbReference>
<dbReference type="GO" id="GO:0004109">
    <property type="term" value="F:coproporphyrinogen oxidase activity"/>
    <property type="evidence" value="ECO:0007669"/>
    <property type="project" value="InterPro"/>
</dbReference>
<dbReference type="PROSITE" id="PS51918">
    <property type="entry name" value="RADICAL_SAM"/>
    <property type="match status" value="1"/>
</dbReference>
<feature type="binding site" evidence="16">
    <location>
        <position position="248"/>
    </location>
    <ligand>
        <name>S-adenosyl-L-methionine</name>
        <dbReference type="ChEBI" id="CHEBI:59789"/>
        <label>2</label>
    </ligand>
</feature>
<dbReference type="GO" id="GO:0051989">
    <property type="term" value="F:coproporphyrinogen dehydrogenase activity"/>
    <property type="evidence" value="ECO:0007669"/>
    <property type="project" value="UniProtKB-EC"/>
</dbReference>
<evidence type="ECO:0000256" key="15">
    <source>
        <dbReference type="PIRNR" id="PIRNR000167"/>
    </source>
</evidence>
<name>A0A7C3KI75_9CYAN</name>
<keyword evidence="12 15" id="KW-0627">Porphyrin biosynthesis</keyword>
<evidence type="ECO:0000256" key="8">
    <source>
        <dbReference type="ARBA" id="ARBA00022723"/>
    </source>
</evidence>
<comment type="caution">
    <text evidence="19">The sequence shown here is derived from an EMBL/GenBank/DDBJ whole genome shotgun (WGS) entry which is preliminary data.</text>
</comment>
<reference evidence="19" key="1">
    <citation type="journal article" date="2020" name="mSystems">
        <title>Genome- and Community-Level Interaction Insights into Carbon Utilization and Element Cycling Functions of Hydrothermarchaeota in Hydrothermal Sediment.</title>
        <authorList>
            <person name="Zhou Z."/>
            <person name="Liu Y."/>
            <person name="Xu W."/>
            <person name="Pan J."/>
            <person name="Luo Z.H."/>
            <person name="Li M."/>
        </authorList>
    </citation>
    <scope>NUCLEOTIDE SEQUENCE [LARGE SCALE GENOMIC DNA]</scope>
    <source>
        <strain evidence="19">SpSt-418</strain>
    </source>
</reference>
<evidence type="ECO:0000256" key="13">
    <source>
        <dbReference type="ARBA" id="ARBA00048321"/>
    </source>
</evidence>
<feature type="binding site" evidence="16">
    <location>
        <position position="177"/>
    </location>
    <ligand>
        <name>S-adenosyl-L-methionine</name>
        <dbReference type="ChEBI" id="CHEBI:59789"/>
        <label>2</label>
    </ligand>
</feature>
<evidence type="ECO:0000259" key="18">
    <source>
        <dbReference type="PROSITE" id="PS51918"/>
    </source>
</evidence>
<evidence type="ECO:0000313" key="19">
    <source>
        <dbReference type="EMBL" id="HFN01164.1"/>
    </source>
</evidence>
<dbReference type="Gene3D" id="3.80.30.20">
    <property type="entry name" value="tm_1862 like domain"/>
    <property type="match status" value="1"/>
</dbReference>
<keyword evidence="9 15" id="KW-0560">Oxidoreductase</keyword>
<feature type="binding site" evidence="16">
    <location>
        <position position="214"/>
    </location>
    <ligand>
        <name>S-adenosyl-L-methionine</name>
        <dbReference type="ChEBI" id="CHEBI:59789"/>
        <label>2</label>
    </ligand>
</feature>
<dbReference type="GO" id="GO:0005737">
    <property type="term" value="C:cytoplasm"/>
    <property type="evidence" value="ECO:0007669"/>
    <property type="project" value="UniProtKB-SubCell"/>
</dbReference>
<feature type="binding site" evidence="16">
    <location>
        <position position="117"/>
    </location>
    <ligand>
        <name>S-adenosyl-L-methionine</name>
        <dbReference type="ChEBI" id="CHEBI:59789"/>
        <label>1</label>
    </ligand>
</feature>
<evidence type="ECO:0000256" key="16">
    <source>
        <dbReference type="PIRSR" id="PIRSR000167-1"/>
    </source>
</evidence>
<accession>A0A7C3KI75</accession>
<dbReference type="AlphaFoldDB" id="A0A7C3KI75"/>